<dbReference type="HAMAP" id="MF_00340">
    <property type="entry name" value="Ribosomal_bL32"/>
    <property type="match status" value="1"/>
</dbReference>
<evidence type="ECO:0000256" key="2">
    <source>
        <dbReference type="ARBA" id="ARBA00022980"/>
    </source>
</evidence>
<geneLocation type="chloroplast" evidence="7"/>
<dbReference type="Pfam" id="PF01783">
    <property type="entry name" value="Ribosomal_L32p"/>
    <property type="match status" value="1"/>
</dbReference>
<feature type="region of interest" description="Disordered" evidence="6">
    <location>
        <begin position="1"/>
        <end position="21"/>
    </location>
</feature>
<dbReference type="GO" id="GO:0015934">
    <property type="term" value="C:large ribosomal subunit"/>
    <property type="evidence" value="ECO:0007669"/>
    <property type="project" value="InterPro"/>
</dbReference>
<gene>
    <name evidence="5" type="primary">rpl32</name>
</gene>
<name>C1KR80_MICCC</name>
<dbReference type="FunCoup" id="C1KR80">
    <property type="interactions" value="192"/>
</dbReference>
<accession>C1KR80</accession>
<dbReference type="GO" id="GO:0009507">
    <property type="term" value="C:chloroplast"/>
    <property type="evidence" value="ECO:0007669"/>
    <property type="project" value="UniProtKB-SubCell"/>
</dbReference>
<dbReference type="Proteomes" id="UP000002009">
    <property type="component" value="Chloroplast Pltd"/>
</dbReference>
<dbReference type="InterPro" id="IPR002677">
    <property type="entry name" value="Ribosomal_bL32"/>
</dbReference>
<dbReference type="AlphaFoldDB" id="C1KR80"/>
<keyword evidence="7" id="KW-0150">Chloroplast</keyword>
<comment type="subcellular location">
    <subcellularLocation>
        <location evidence="5">Plastid</location>
        <location evidence="5">Chloroplast</location>
    </subcellularLocation>
</comment>
<keyword evidence="7" id="KW-0934">Plastid</keyword>
<evidence type="ECO:0000256" key="1">
    <source>
        <dbReference type="ARBA" id="ARBA00008560"/>
    </source>
</evidence>
<dbReference type="InterPro" id="IPR011332">
    <property type="entry name" value="Ribosomal_zn-bd"/>
</dbReference>
<dbReference type="PANTHER" id="PTHR36083">
    <property type="entry name" value="50S RIBOSOMAL PROTEIN L32, CHLOROPLASTIC"/>
    <property type="match status" value="1"/>
</dbReference>
<keyword evidence="2 5" id="KW-0689">Ribosomal protein</keyword>
<dbReference type="GO" id="GO:0006412">
    <property type="term" value="P:translation"/>
    <property type="evidence" value="ECO:0007669"/>
    <property type="project" value="UniProtKB-UniRule"/>
</dbReference>
<dbReference type="SUPFAM" id="SSF57829">
    <property type="entry name" value="Zn-binding ribosomal proteins"/>
    <property type="match status" value="1"/>
</dbReference>
<dbReference type="InterPro" id="IPR044958">
    <property type="entry name" value="Ribosomal_bL32_plant/cyanobact"/>
</dbReference>
<keyword evidence="8" id="KW-1185">Reference proteome</keyword>
<evidence type="ECO:0000256" key="5">
    <source>
        <dbReference type="HAMAP-Rule" id="MF_00340"/>
    </source>
</evidence>
<dbReference type="EMBL" id="FJ858267">
    <property type="protein sequence ID" value="ACO55582.1"/>
    <property type="molecule type" value="Genomic_DNA"/>
</dbReference>
<reference evidence="8" key="1">
    <citation type="journal article" date="2009" name="Science">
        <title>Green evolution and dynamic adaptations revealed by genomes of the marine picoeukaryotes Micromonas.</title>
        <authorList>
            <person name="Worden A.Z."/>
            <person name="Lee J.H."/>
            <person name="Mock T."/>
            <person name="Rouze P."/>
            <person name="Simmons M.P."/>
            <person name="Aerts A.L."/>
            <person name="Allen A.E."/>
            <person name="Cuvelier M.L."/>
            <person name="Derelle E."/>
            <person name="Everett M.V."/>
            <person name="Foulon E."/>
            <person name="Grimwood J."/>
            <person name="Gundlach H."/>
            <person name="Henrissat B."/>
            <person name="Napoli C."/>
            <person name="McDonald S.M."/>
            <person name="Parker M.S."/>
            <person name="Rombauts S."/>
            <person name="Salamov A."/>
            <person name="Von Dassow P."/>
            <person name="Badger J.H."/>
            <person name="Coutinho P.M."/>
            <person name="Demir E."/>
            <person name="Dubchak I."/>
            <person name="Gentemann C."/>
            <person name="Eikrem W."/>
            <person name="Gready J.E."/>
            <person name="John U."/>
            <person name="Lanier W."/>
            <person name="Lindquist E.A."/>
            <person name="Lucas S."/>
            <person name="Mayer K.F."/>
            <person name="Moreau H."/>
            <person name="Not F."/>
            <person name="Otillar R."/>
            <person name="Panaud O."/>
            <person name="Pangilinan J."/>
            <person name="Paulsen I."/>
            <person name="Piegu B."/>
            <person name="Poliakov A."/>
            <person name="Robbens S."/>
            <person name="Schmutz J."/>
            <person name="Toulza E."/>
            <person name="Wyss T."/>
            <person name="Zelensky A."/>
            <person name="Zhou K."/>
            <person name="Armbrust E.V."/>
            <person name="Bhattacharya D."/>
            <person name="Goodenough U.W."/>
            <person name="Van de Peer Y."/>
            <person name="Grigoriev I.V."/>
        </authorList>
    </citation>
    <scope>NUCLEOTIDE SEQUENCE [LARGE SCALE GENOMIC DNA]</scope>
    <source>
        <strain evidence="8">RCC299 / NOUM17</strain>
    </source>
</reference>
<comment type="similarity">
    <text evidence="1 5">Belongs to the bacterial ribosomal protein bL32 family.</text>
</comment>
<proteinExistence type="inferred from homology"/>
<evidence type="ECO:0000256" key="3">
    <source>
        <dbReference type="ARBA" id="ARBA00023274"/>
    </source>
</evidence>
<organism evidence="7 8">
    <name type="scientific">Micromonas commoda (strain RCC299 / NOUM17 / CCMP2709)</name>
    <name type="common">Picoplanktonic green alga</name>
    <dbReference type="NCBI Taxonomy" id="296587"/>
    <lineage>
        <taxon>Eukaryota</taxon>
        <taxon>Viridiplantae</taxon>
        <taxon>Chlorophyta</taxon>
        <taxon>Mamiellophyceae</taxon>
        <taxon>Mamiellales</taxon>
        <taxon>Mamiellaceae</taxon>
        <taxon>Micromonas</taxon>
    </lineage>
</organism>
<keyword evidence="3 5" id="KW-0687">Ribonucleoprotein</keyword>
<evidence type="ECO:0000256" key="4">
    <source>
        <dbReference type="ARBA" id="ARBA00035280"/>
    </source>
</evidence>
<evidence type="ECO:0000313" key="7">
    <source>
        <dbReference type="EMBL" id="ACO55582.1"/>
    </source>
</evidence>
<dbReference type="RefSeq" id="YP_002808658.1">
    <property type="nucleotide sequence ID" value="NC_012575.1"/>
</dbReference>
<protein>
    <recommendedName>
        <fullName evidence="4 5">Large ribosomal subunit protein bL32c</fullName>
    </recommendedName>
</protein>
<dbReference type="InParanoid" id="C1KR80"/>
<dbReference type="GO" id="GO:0003735">
    <property type="term" value="F:structural constituent of ribosome"/>
    <property type="evidence" value="ECO:0007669"/>
    <property type="project" value="InterPro"/>
</dbReference>
<evidence type="ECO:0000313" key="8">
    <source>
        <dbReference type="Proteomes" id="UP000002009"/>
    </source>
</evidence>
<evidence type="ECO:0000256" key="6">
    <source>
        <dbReference type="SAM" id="MobiDB-lite"/>
    </source>
</evidence>
<sequence length="72" mass="7917">MAVPKRRQSSAKSGMRKQHWQRKALEAARNALSLGKSLTTRNAKGFFYPPAPVAGVLNENVQGFGKSTETEE</sequence>
<dbReference type="PANTHER" id="PTHR36083:SF1">
    <property type="entry name" value="LARGE RIBOSOMAL SUBUNIT PROTEIN BL32C"/>
    <property type="match status" value="1"/>
</dbReference>